<dbReference type="AlphaFoldDB" id="A0A955RKK5"/>
<reference evidence="3" key="2">
    <citation type="journal article" date="2021" name="Microbiome">
        <title>Successional dynamics and alternative stable states in a saline activated sludge microbial community over 9 years.</title>
        <authorList>
            <person name="Wang Y."/>
            <person name="Ye J."/>
            <person name="Ju F."/>
            <person name="Liu L."/>
            <person name="Boyd J.A."/>
            <person name="Deng Y."/>
            <person name="Parks D.H."/>
            <person name="Jiang X."/>
            <person name="Yin X."/>
            <person name="Woodcroft B.J."/>
            <person name="Tyson G.W."/>
            <person name="Hugenholtz P."/>
            <person name="Polz M.F."/>
            <person name="Zhang T."/>
        </authorList>
    </citation>
    <scope>NUCLEOTIDE SEQUENCE</scope>
    <source>
        <strain evidence="3">HKST-UBA11</strain>
    </source>
</reference>
<dbReference type="Gene3D" id="3.10.490.10">
    <property type="entry name" value="Gamma-glutamyl cyclotransferase-like"/>
    <property type="match status" value="1"/>
</dbReference>
<organism evidence="3 4">
    <name type="scientific">Candidatus Dojkabacteria bacterium</name>
    <dbReference type="NCBI Taxonomy" id="2099670"/>
    <lineage>
        <taxon>Bacteria</taxon>
        <taxon>Candidatus Dojkabacteria</taxon>
    </lineage>
</organism>
<dbReference type="PANTHER" id="PTHR12935">
    <property type="entry name" value="GAMMA-GLUTAMYLCYCLOTRANSFERASE"/>
    <property type="match status" value="1"/>
</dbReference>
<proteinExistence type="predicted"/>
<protein>
    <submittedName>
        <fullName evidence="3">Gamma-glutamylcyclotransferase</fullName>
    </submittedName>
</protein>
<evidence type="ECO:0000256" key="1">
    <source>
        <dbReference type="ARBA" id="ARBA00023239"/>
    </source>
</evidence>
<dbReference type="Proteomes" id="UP000754563">
    <property type="component" value="Unassembled WGS sequence"/>
</dbReference>
<dbReference type="PANTHER" id="PTHR12935:SF0">
    <property type="entry name" value="GAMMA-GLUTAMYLCYCLOTRANSFERASE"/>
    <property type="match status" value="1"/>
</dbReference>
<reference evidence="3" key="1">
    <citation type="submission" date="2020-04" db="EMBL/GenBank/DDBJ databases">
        <authorList>
            <person name="Zhang T."/>
        </authorList>
    </citation>
    <scope>NUCLEOTIDE SEQUENCE</scope>
    <source>
        <strain evidence="3">HKST-UBA11</strain>
    </source>
</reference>
<dbReference type="SUPFAM" id="SSF110857">
    <property type="entry name" value="Gamma-glutamyl cyclotransferase-like"/>
    <property type="match status" value="1"/>
</dbReference>
<dbReference type="InterPro" id="IPR013024">
    <property type="entry name" value="GGCT-like"/>
</dbReference>
<keyword evidence="1" id="KW-0456">Lyase</keyword>
<feature type="domain" description="Gamma-glutamylcyclotransferase AIG2-like" evidence="2">
    <location>
        <begin position="5"/>
        <end position="85"/>
    </location>
</feature>
<name>A0A955RKK5_9BACT</name>
<dbReference type="CDD" id="cd06661">
    <property type="entry name" value="GGCT_like"/>
    <property type="match status" value="1"/>
</dbReference>
<dbReference type="InterPro" id="IPR009288">
    <property type="entry name" value="AIG2-like_dom"/>
</dbReference>
<dbReference type="EMBL" id="JAGQLH010000053">
    <property type="protein sequence ID" value="MCA9385885.1"/>
    <property type="molecule type" value="Genomic_DNA"/>
</dbReference>
<comment type="caution">
    <text evidence="3">The sequence shown here is derived from an EMBL/GenBank/DDBJ whole genome shotgun (WGS) entry which is preliminary data.</text>
</comment>
<dbReference type="InterPro" id="IPR017939">
    <property type="entry name" value="G-Glutamylcylcotransferase"/>
</dbReference>
<accession>A0A955RKK5</accession>
<dbReference type="GO" id="GO:0003839">
    <property type="term" value="F:gamma-glutamylcyclotransferase activity"/>
    <property type="evidence" value="ECO:0007669"/>
    <property type="project" value="InterPro"/>
</dbReference>
<evidence type="ECO:0000313" key="4">
    <source>
        <dbReference type="Proteomes" id="UP000754563"/>
    </source>
</evidence>
<evidence type="ECO:0000259" key="2">
    <source>
        <dbReference type="Pfam" id="PF06094"/>
    </source>
</evidence>
<sequence>MEYGVIHGYKLTFNKISNIPGHGYATIEECDNSYVVGIIYKLSRKAIEILDSYEGYPDHYTKSNLSIETADGLKECVVYIANENMLGVDLKPTREYFSHIMKGWEIIDIIKKLPILLPHVIKITFHSITSERNIHLFPVKLGSVCSFRFQVVFKFRSKCFR</sequence>
<gene>
    <name evidence="3" type="ORF">KC717_04530</name>
</gene>
<dbReference type="InterPro" id="IPR036568">
    <property type="entry name" value="GGCT-like_sf"/>
</dbReference>
<evidence type="ECO:0000313" key="3">
    <source>
        <dbReference type="EMBL" id="MCA9385885.1"/>
    </source>
</evidence>
<dbReference type="Pfam" id="PF06094">
    <property type="entry name" value="GGACT"/>
    <property type="match status" value="1"/>
</dbReference>